<name>A0AAX4JCS4_9MICR</name>
<sequence length="246" mass="26365">MLFFLVSPTILAKSNTSGPQIVITDTAPEILPMNDSVTYNISTDDRGVITVTTLDQGTNTSVAQTEVNPAANRYGTVEQEFQTYAPTAEEITNSMNHPIIKVSDYQPSHNNAWSSGGQALSNYSSVPPNTTGQVRYDPPSQSQIGQGSYTSSQGTAGQGSSDPPSQNLIGGVLGSTTSSDPQTKEGSSKDPNDKSKSKTSKDKKDKKKKKKTDDDDDPADEPEVTSGVVNYKQFIVEILILMLSHI</sequence>
<dbReference type="KEGG" id="vnx:VNE69_06086"/>
<feature type="compositionally biased region" description="Polar residues" evidence="1">
    <location>
        <begin position="112"/>
        <end position="133"/>
    </location>
</feature>
<evidence type="ECO:0000256" key="1">
    <source>
        <dbReference type="SAM" id="MobiDB-lite"/>
    </source>
</evidence>
<dbReference type="GeneID" id="90541583"/>
<feature type="compositionally biased region" description="Basic and acidic residues" evidence="1">
    <location>
        <begin position="182"/>
        <end position="203"/>
    </location>
</feature>
<reference evidence="2" key="1">
    <citation type="journal article" date="2024" name="BMC Genomics">
        <title>Functional annotation of a divergent genome using sequence and structure-based similarity.</title>
        <authorList>
            <person name="Svedberg D."/>
            <person name="Winiger R.R."/>
            <person name="Berg A."/>
            <person name="Sharma H."/>
            <person name="Tellgren-Roth C."/>
            <person name="Debrunner-Vossbrinck B.A."/>
            <person name="Vossbrinck C.R."/>
            <person name="Barandun J."/>
        </authorList>
    </citation>
    <scope>NUCLEOTIDE SEQUENCE</scope>
    <source>
        <strain evidence="2">Illinois isolate</strain>
    </source>
</reference>
<evidence type="ECO:0000313" key="2">
    <source>
        <dbReference type="EMBL" id="WUR03765.1"/>
    </source>
</evidence>
<gene>
    <name evidence="2" type="ORF">VNE69_06086</name>
</gene>
<organism evidence="2 3">
    <name type="scientific">Vairimorpha necatrix</name>
    <dbReference type="NCBI Taxonomy" id="6039"/>
    <lineage>
        <taxon>Eukaryota</taxon>
        <taxon>Fungi</taxon>
        <taxon>Fungi incertae sedis</taxon>
        <taxon>Microsporidia</taxon>
        <taxon>Nosematidae</taxon>
        <taxon>Vairimorpha</taxon>
    </lineage>
</organism>
<proteinExistence type="predicted"/>
<feature type="compositionally biased region" description="Low complexity" evidence="1">
    <location>
        <begin position="140"/>
        <end position="161"/>
    </location>
</feature>
<feature type="region of interest" description="Disordered" evidence="1">
    <location>
        <begin position="112"/>
        <end position="228"/>
    </location>
</feature>
<keyword evidence="3" id="KW-1185">Reference proteome</keyword>
<dbReference type="EMBL" id="CP142731">
    <property type="protein sequence ID" value="WUR03765.1"/>
    <property type="molecule type" value="Genomic_DNA"/>
</dbReference>
<protein>
    <submittedName>
        <fullName evidence="2">SP-containing protein</fullName>
    </submittedName>
</protein>
<dbReference type="Proteomes" id="UP001334084">
    <property type="component" value="Chromosome 6"/>
</dbReference>
<dbReference type="AlphaFoldDB" id="A0AAX4JCS4"/>
<evidence type="ECO:0000313" key="3">
    <source>
        <dbReference type="Proteomes" id="UP001334084"/>
    </source>
</evidence>
<accession>A0AAX4JCS4</accession>
<feature type="compositionally biased region" description="Polar residues" evidence="1">
    <location>
        <begin position="162"/>
        <end position="181"/>
    </location>
</feature>
<dbReference type="RefSeq" id="XP_065329910.1">
    <property type="nucleotide sequence ID" value="XM_065473838.1"/>
</dbReference>
<feature type="compositionally biased region" description="Acidic residues" evidence="1">
    <location>
        <begin position="214"/>
        <end position="223"/>
    </location>
</feature>